<comment type="catalytic activity">
    <reaction evidence="25">
        <text>a 1-acyl-sn-glycero-3-phosphocholine + H2O = a 1-acyl-sn-glycerol + phosphocholine + H(+)</text>
        <dbReference type="Rhea" id="RHEA:44720"/>
        <dbReference type="ChEBI" id="CHEBI:15377"/>
        <dbReference type="ChEBI" id="CHEBI:15378"/>
        <dbReference type="ChEBI" id="CHEBI:58168"/>
        <dbReference type="ChEBI" id="CHEBI:64683"/>
        <dbReference type="ChEBI" id="CHEBI:295975"/>
    </reaction>
    <physiologicalReaction direction="left-to-right" evidence="25">
        <dbReference type="Rhea" id="RHEA:44721"/>
    </physiologicalReaction>
</comment>
<comment type="catalytic activity">
    <reaction evidence="28">
        <text>sphing-4-enine-phosphocholine + H2O = sphing-4-enine + phosphocholine + H(+)</text>
        <dbReference type="Rhea" id="RHEA:41095"/>
        <dbReference type="ChEBI" id="CHEBI:15377"/>
        <dbReference type="ChEBI" id="CHEBI:15378"/>
        <dbReference type="ChEBI" id="CHEBI:57756"/>
        <dbReference type="ChEBI" id="CHEBI:58906"/>
        <dbReference type="ChEBI" id="CHEBI:295975"/>
    </reaction>
    <physiologicalReaction direction="left-to-right" evidence="28">
        <dbReference type="Rhea" id="RHEA:41096"/>
    </physiologicalReaction>
</comment>
<evidence type="ECO:0000256" key="22">
    <source>
        <dbReference type="ARBA" id="ARBA00047322"/>
    </source>
</evidence>
<evidence type="ECO:0000256" key="26">
    <source>
        <dbReference type="ARBA" id="ARBA00047779"/>
    </source>
</evidence>
<evidence type="ECO:0000256" key="8">
    <source>
        <dbReference type="ARBA" id="ARBA00022723"/>
    </source>
</evidence>
<evidence type="ECO:0000256" key="20">
    <source>
        <dbReference type="ARBA" id="ARBA00046203"/>
    </source>
</evidence>
<evidence type="ECO:0000256" key="17">
    <source>
        <dbReference type="ARBA" id="ARBA00023288"/>
    </source>
</evidence>
<evidence type="ECO:0000256" key="24">
    <source>
        <dbReference type="ARBA" id="ARBA00047494"/>
    </source>
</evidence>
<comment type="function">
    <text evidence="20">Choline-specific glycerophosphodiesterase that hydrolyzes glycerophosphocholine (GPC) and lysophosphatidylcholine (LPC) and contributes to supplying choline to the cells. Has a preference for LPC with short (12:0 and 14:0) or polyunsaturated (18:2 and 20:4) fatty acids. In vitro, hydrolyzes only choline-containing lysophospholipids, such as sphingosylphosphorylcholine (SPC), platelet-activating factor (PAF) and lysoPAF, but not other lysophospholipids.</text>
</comment>
<keyword evidence="7" id="KW-0336">GPI-anchor</keyword>
<keyword evidence="34" id="KW-1185">Reference proteome</keyword>
<evidence type="ECO:0000256" key="13">
    <source>
        <dbReference type="ARBA" id="ARBA00023098"/>
    </source>
</evidence>
<keyword evidence="15" id="KW-1015">Disulfide bond</keyword>
<name>A0AAF3FQZ8_9BILA</name>
<dbReference type="InterPro" id="IPR002591">
    <property type="entry name" value="Phosphodiest/P_Trfase"/>
</dbReference>
<dbReference type="AlphaFoldDB" id="A0AAF3FQZ8"/>
<dbReference type="GO" id="GO:0046872">
    <property type="term" value="F:metal ion binding"/>
    <property type="evidence" value="ECO:0007669"/>
    <property type="project" value="UniProtKB-KW"/>
</dbReference>
<evidence type="ECO:0000256" key="32">
    <source>
        <dbReference type="SAM" id="Phobius"/>
    </source>
</evidence>
<organism evidence="34 35">
    <name type="scientific">Mesorhabditis belari</name>
    <dbReference type="NCBI Taxonomy" id="2138241"/>
    <lineage>
        <taxon>Eukaryota</taxon>
        <taxon>Metazoa</taxon>
        <taxon>Ecdysozoa</taxon>
        <taxon>Nematoda</taxon>
        <taxon>Chromadorea</taxon>
        <taxon>Rhabditida</taxon>
        <taxon>Rhabditina</taxon>
        <taxon>Rhabditomorpha</taxon>
        <taxon>Rhabditoidea</taxon>
        <taxon>Rhabditidae</taxon>
        <taxon>Mesorhabditinae</taxon>
        <taxon>Mesorhabditis</taxon>
    </lineage>
</organism>
<keyword evidence="6" id="KW-0597">Phosphoprotein</keyword>
<evidence type="ECO:0000313" key="34">
    <source>
        <dbReference type="Proteomes" id="UP000887575"/>
    </source>
</evidence>
<protein>
    <recommendedName>
        <fullName evidence="4">glycerophosphocholine cholinephosphodiesterase</fullName>
        <ecNumber evidence="4">3.1.4.38</ecNumber>
    </recommendedName>
    <alternativeName>
        <fullName evidence="19">Choline-specific glycerophosphodiester phosphodiesterase</fullName>
    </alternativeName>
    <alternativeName>
        <fullName evidence="18">Ectonucleotide pyrophosphatase/phosphodiesterase family member 6</fullName>
    </alternativeName>
</protein>
<evidence type="ECO:0000256" key="27">
    <source>
        <dbReference type="ARBA" id="ARBA00048209"/>
    </source>
</evidence>
<evidence type="ECO:0000256" key="3">
    <source>
        <dbReference type="ARBA" id="ARBA00010594"/>
    </source>
</evidence>
<evidence type="ECO:0000256" key="28">
    <source>
        <dbReference type="ARBA" id="ARBA00048234"/>
    </source>
</evidence>
<dbReference type="Gene3D" id="3.40.720.10">
    <property type="entry name" value="Alkaline Phosphatase, subunit A"/>
    <property type="match status" value="1"/>
</dbReference>
<keyword evidence="9 33" id="KW-0732">Signal</keyword>
<keyword evidence="12" id="KW-0442">Lipid degradation</keyword>
<keyword evidence="14 32" id="KW-0472">Membrane</keyword>
<comment type="catalytic activity">
    <reaction evidence="30">
        <text>1-(9Z,12Z)-octadecadienoyl-sn-glycero-3-phosphocholine + H2O = 1-(9Z,12Z-octadecadienoyl)-sn-glycerol + phosphocholine + H(+)</text>
        <dbReference type="Rhea" id="RHEA:41115"/>
        <dbReference type="ChEBI" id="CHEBI:15377"/>
        <dbReference type="ChEBI" id="CHEBI:15378"/>
        <dbReference type="ChEBI" id="CHEBI:28733"/>
        <dbReference type="ChEBI" id="CHEBI:75561"/>
        <dbReference type="ChEBI" id="CHEBI:295975"/>
    </reaction>
    <physiologicalReaction direction="left-to-right" evidence="30">
        <dbReference type="Rhea" id="RHEA:41116"/>
    </physiologicalReaction>
</comment>
<dbReference type="InterPro" id="IPR017850">
    <property type="entry name" value="Alkaline_phosphatase_core_sf"/>
</dbReference>
<reference evidence="35" key="1">
    <citation type="submission" date="2024-02" db="UniProtKB">
        <authorList>
            <consortium name="WormBaseParasite"/>
        </authorList>
    </citation>
    <scope>IDENTIFICATION</scope>
</reference>
<comment type="catalytic activity">
    <reaction evidence="29">
        <text>sn-glycerol 3-phosphocholine + H2O = phosphocholine + glycerol + H(+)</text>
        <dbReference type="Rhea" id="RHEA:19545"/>
        <dbReference type="ChEBI" id="CHEBI:15377"/>
        <dbReference type="ChEBI" id="CHEBI:15378"/>
        <dbReference type="ChEBI" id="CHEBI:16870"/>
        <dbReference type="ChEBI" id="CHEBI:17754"/>
        <dbReference type="ChEBI" id="CHEBI:295975"/>
        <dbReference type="EC" id="3.1.4.38"/>
    </reaction>
    <physiologicalReaction direction="left-to-right" evidence="29">
        <dbReference type="Rhea" id="RHEA:19546"/>
    </physiologicalReaction>
</comment>
<feature type="chain" id="PRO_5042108219" description="glycerophosphocholine cholinephosphodiesterase" evidence="33">
    <location>
        <begin position="20"/>
        <end position="447"/>
    </location>
</feature>
<keyword evidence="32" id="KW-1133">Transmembrane helix</keyword>
<evidence type="ECO:0000256" key="31">
    <source>
        <dbReference type="ARBA" id="ARBA00049320"/>
    </source>
</evidence>
<keyword evidence="8" id="KW-0479">Metal-binding</keyword>
<dbReference type="SUPFAM" id="SSF53649">
    <property type="entry name" value="Alkaline phosphatase-like"/>
    <property type="match status" value="1"/>
</dbReference>
<keyword evidence="11" id="KW-0862">Zinc</keyword>
<evidence type="ECO:0000256" key="29">
    <source>
        <dbReference type="ARBA" id="ARBA00048703"/>
    </source>
</evidence>
<evidence type="ECO:0000256" key="19">
    <source>
        <dbReference type="ARBA" id="ARBA00032556"/>
    </source>
</evidence>
<dbReference type="GO" id="GO:0005886">
    <property type="term" value="C:plasma membrane"/>
    <property type="evidence" value="ECO:0007669"/>
    <property type="project" value="UniProtKB-SubCell"/>
</dbReference>
<comment type="catalytic activity">
    <reaction evidence="26">
        <text>1-tetradecanoyl-sn-glycero-3-phosphocholine + H2O = 1-tetradecanoyl-sn-glycerol + phosphocholine + H(+)</text>
        <dbReference type="Rhea" id="RHEA:40999"/>
        <dbReference type="ChEBI" id="CHEBI:15377"/>
        <dbReference type="ChEBI" id="CHEBI:15378"/>
        <dbReference type="ChEBI" id="CHEBI:64489"/>
        <dbReference type="ChEBI" id="CHEBI:75536"/>
        <dbReference type="ChEBI" id="CHEBI:295975"/>
    </reaction>
    <physiologicalReaction direction="left-to-right" evidence="26">
        <dbReference type="Rhea" id="RHEA:41000"/>
    </physiologicalReaction>
</comment>
<dbReference type="PANTHER" id="PTHR10151">
    <property type="entry name" value="ECTONUCLEOTIDE PYROPHOSPHATASE/PHOSPHODIESTERASE"/>
    <property type="match status" value="1"/>
</dbReference>
<keyword evidence="13" id="KW-0443">Lipid metabolism</keyword>
<evidence type="ECO:0000256" key="16">
    <source>
        <dbReference type="ARBA" id="ARBA00023180"/>
    </source>
</evidence>
<proteinExistence type="inferred from homology"/>
<evidence type="ECO:0000256" key="15">
    <source>
        <dbReference type="ARBA" id="ARBA00023157"/>
    </source>
</evidence>
<comment type="cofactor">
    <cofactor evidence="1">
        <name>Zn(2+)</name>
        <dbReference type="ChEBI" id="CHEBI:29105"/>
    </cofactor>
</comment>
<dbReference type="GO" id="GO:0016042">
    <property type="term" value="P:lipid catabolic process"/>
    <property type="evidence" value="ECO:0007669"/>
    <property type="project" value="UniProtKB-KW"/>
</dbReference>
<dbReference type="GO" id="GO:0098552">
    <property type="term" value="C:side of membrane"/>
    <property type="evidence" value="ECO:0007669"/>
    <property type="project" value="UniProtKB-KW"/>
</dbReference>
<evidence type="ECO:0000256" key="11">
    <source>
        <dbReference type="ARBA" id="ARBA00022833"/>
    </source>
</evidence>
<evidence type="ECO:0000256" key="10">
    <source>
        <dbReference type="ARBA" id="ARBA00022801"/>
    </source>
</evidence>
<evidence type="ECO:0000256" key="23">
    <source>
        <dbReference type="ARBA" id="ARBA00047482"/>
    </source>
</evidence>
<evidence type="ECO:0000256" key="14">
    <source>
        <dbReference type="ARBA" id="ARBA00023136"/>
    </source>
</evidence>
<evidence type="ECO:0000256" key="25">
    <source>
        <dbReference type="ARBA" id="ARBA00047600"/>
    </source>
</evidence>
<evidence type="ECO:0000256" key="33">
    <source>
        <dbReference type="SAM" id="SignalP"/>
    </source>
</evidence>
<comment type="catalytic activity">
    <reaction evidence="31">
        <text>1-(5Z,8Z,11Z,14Z-eicosatetraenoyl)-sn-glycero-3-phosphocholine + H2O = 1-(5Z,8Z,11Z,14Z-eicosatetraenoyl)-sn-glycerol + phosphocholine + H(+)</text>
        <dbReference type="Rhea" id="RHEA:41003"/>
        <dbReference type="ChEBI" id="CHEBI:15377"/>
        <dbReference type="ChEBI" id="CHEBI:15378"/>
        <dbReference type="ChEBI" id="CHEBI:34071"/>
        <dbReference type="ChEBI" id="CHEBI:74344"/>
        <dbReference type="ChEBI" id="CHEBI:295975"/>
    </reaction>
    <physiologicalReaction direction="left-to-right" evidence="31">
        <dbReference type="Rhea" id="RHEA:41004"/>
    </physiologicalReaction>
</comment>
<comment type="catalytic activity">
    <reaction evidence="24">
        <text>a 1-O-alkyl-sn-glycero-3-phosphocholine + H2O = a 1-O-alkyl-sn-glycerol + phosphocholine + H(+)</text>
        <dbReference type="Rhea" id="RHEA:36083"/>
        <dbReference type="ChEBI" id="CHEBI:15377"/>
        <dbReference type="ChEBI" id="CHEBI:15378"/>
        <dbReference type="ChEBI" id="CHEBI:15850"/>
        <dbReference type="ChEBI" id="CHEBI:30909"/>
        <dbReference type="ChEBI" id="CHEBI:295975"/>
    </reaction>
    <physiologicalReaction direction="left-to-right" evidence="24">
        <dbReference type="Rhea" id="RHEA:36084"/>
    </physiologicalReaction>
</comment>
<evidence type="ECO:0000256" key="7">
    <source>
        <dbReference type="ARBA" id="ARBA00022622"/>
    </source>
</evidence>
<feature type="transmembrane region" description="Helical" evidence="32">
    <location>
        <begin position="429"/>
        <end position="446"/>
    </location>
</feature>
<evidence type="ECO:0000313" key="35">
    <source>
        <dbReference type="WBParaSite" id="MBELARI_LOCUS8071"/>
    </source>
</evidence>
<keyword evidence="5" id="KW-1003">Cell membrane</keyword>
<keyword evidence="17" id="KW-0449">Lipoprotein</keyword>
<comment type="subcellular location">
    <subcellularLocation>
        <location evidence="2">Cell membrane</location>
        <topology evidence="2">Lipid-anchor</topology>
        <topology evidence="2">GPI-anchor</topology>
    </subcellularLocation>
</comment>
<dbReference type="WBParaSite" id="MBELARI_LOCUS8071">
    <property type="protein sequence ID" value="MBELARI_LOCUS8071"/>
    <property type="gene ID" value="MBELARI_LOCUS8071"/>
</dbReference>
<evidence type="ECO:0000256" key="5">
    <source>
        <dbReference type="ARBA" id="ARBA00022475"/>
    </source>
</evidence>
<dbReference type="EC" id="3.1.4.38" evidence="4"/>
<comment type="catalytic activity">
    <reaction evidence="22">
        <text>1-(9Z-octadecenoyl)-sn-glycero-3-phosphocholine + H2O = 1-(9Z-octadecenoyl)-sn-glycerol + phosphocholine + H(+)</text>
        <dbReference type="Rhea" id="RHEA:41091"/>
        <dbReference type="ChEBI" id="CHEBI:15377"/>
        <dbReference type="ChEBI" id="CHEBI:15378"/>
        <dbReference type="ChEBI" id="CHEBI:28610"/>
        <dbReference type="ChEBI" id="CHEBI:75757"/>
        <dbReference type="ChEBI" id="CHEBI:295975"/>
    </reaction>
    <physiologicalReaction direction="left-to-right" evidence="22">
        <dbReference type="Rhea" id="RHEA:41092"/>
    </physiologicalReaction>
</comment>
<evidence type="ECO:0000256" key="12">
    <source>
        <dbReference type="ARBA" id="ARBA00022963"/>
    </source>
</evidence>
<accession>A0AAF3FQZ8</accession>
<comment type="catalytic activity">
    <reaction evidence="27">
        <text>1-hexadecanoyl-sn-glycero-3-phosphocholine + H2O = 1-hexadecanoyl-sn-glycerol + phosphocholine + H(+)</text>
        <dbReference type="Rhea" id="RHEA:41119"/>
        <dbReference type="ChEBI" id="CHEBI:15377"/>
        <dbReference type="ChEBI" id="CHEBI:15378"/>
        <dbReference type="ChEBI" id="CHEBI:72998"/>
        <dbReference type="ChEBI" id="CHEBI:75542"/>
        <dbReference type="ChEBI" id="CHEBI:295975"/>
    </reaction>
    <physiologicalReaction direction="left-to-right" evidence="27">
        <dbReference type="Rhea" id="RHEA:41120"/>
    </physiologicalReaction>
</comment>
<dbReference type="PANTHER" id="PTHR10151:SF66">
    <property type="entry name" value="GLYCEROPHOSPHOCHOLINE CHOLINEPHOSPHODIESTERASE ENPP6"/>
    <property type="match status" value="1"/>
</dbReference>
<keyword evidence="10" id="KW-0378">Hydrolase</keyword>
<dbReference type="Pfam" id="PF01663">
    <property type="entry name" value="Phosphodiest"/>
    <property type="match status" value="1"/>
</dbReference>
<feature type="signal peptide" evidence="33">
    <location>
        <begin position="1"/>
        <end position="19"/>
    </location>
</feature>
<evidence type="ECO:0000256" key="1">
    <source>
        <dbReference type="ARBA" id="ARBA00001947"/>
    </source>
</evidence>
<evidence type="ECO:0000256" key="6">
    <source>
        <dbReference type="ARBA" id="ARBA00022553"/>
    </source>
</evidence>
<evidence type="ECO:0000256" key="18">
    <source>
        <dbReference type="ARBA" id="ARBA00031167"/>
    </source>
</evidence>
<comment type="catalytic activity">
    <reaction evidence="23">
        <text>glycero-2-phosphocholine + H2O = phosphocholine + glycerol + H(+)</text>
        <dbReference type="Rhea" id="RHEA:61684"/>
        <dbReference type="ChEBI" id="CHEBI:15377"/>
        <dbReference type="ChEBI" id="CHEBI:15378"/>
        <dbReference type="ChEBI" id="CHEBI:17754"/>
        <dbReference type="ChEBI" id="CHEBI:144950"/>
        <dbReference type="ChEBI" id="CHEBI:295975"/>
    </reaction>
    <physiologicalReaction direction="left-to-right" evidence="23">
        <dbReference type="Rhea" id="RHEA:61685"/>
    </physiologicalReaction>
</comment>
<evidence type="ECO:0000256" key="2">
    <source>
        <dbReference type="ARBA" id="ARBA00004609"/>
    </source>
</evidence>
<dbReference type="Proteomes" id="UP000887575">
    <property type="component" value="Unassembled WGS sequence"/>
</dbReference>
<dbReference type="GO" id="GO:0047390">
    <property type="term" value="F:glycerophosphocholine cholinephosphodiesterase activity"/>
    <property type="evidence" value="ECO:0007669"/>
    <property type="project" value="UniProtKB-EC"/>
</dbReference>
<evidence type="ECO:0000256" key="30">
    <source>
        <dbReference type="ARBA" id="ARBA00049092"/>
    </source>
</evidence>
<evidence type="ECO:0000256" key="9">
    <source>
        <dbReference type="ARBA" id="ARBA00022729"/>
    </source>
</evidence>
<comment type="similarity">
    <text evidence="3">Belongs to the nucleotide pyrophosphatase/phosphodiesterase family.</text>
</comment>
<keyword evidence="16" id="KW-0325">Glycoprotein</keyword>
<evidence type="ECO:0000256" key="21">
    <source>
        <dbReference type="ARBA" id="ARBA00047290"/>
    </source>
</evidence>
<keyword evidence="32" id="KW-0812">Transmembrane</keyword>
<comment type="catalytic activity">
    <reaction evidence="21">
        <text>1-dodecanoyl-sn-glycero-3-phosphocholine + H2O = 1-dodecanoyl-sn-glycerol + phosphocholine + H(+)</text>
        <dbReference type="Rhea" id="RHEA:41127"/>
        <dbReference type="ChEBI" id="CHEBI:15377"/>
        <dbReference type="ChEBI" id="CHEBI:15378"/>
        <dbReference type="ChEBI" id="CHEBI:74966"/>
        <dbReference type="ChEBI" id="CHEBI:75529"/>
        <dbReference type="ChEBI" id="CHEBI:295975"/>
    </reaction>
    <physiologicalReaction direction="left-to-right" evidence="21">
        <dbReference type="Rhea" id="RHEA:41128"/>
    </physiologicalReaction>
</comment>
<evidence type="ECO:0000256" key="4">
    <source>
        <dbReference type="ARBA" id="ARBA00012318"/>
    </source>
</evidence>
<sequence>MSQIEFLPIIALLTQLVTSQKLLVVITEGISGSDFYRFSGKPPFDTFENEGVWSTRVVPVFPTLPFPNRHTMLTGVLPKKHELIDEWMLNWKTGETFANFTQQSDFDAQKWWNVPPVYLSATRAGAKTALFFFPECFVEWSPQLTICIPPREPPSDEEADSIAASILQATKWADLTMVYDSWIGAEMADEGSLRGDSPALQRLANWLYRFSAAARERVDLNLIFVSMHGRIQVPKENVQILDNFVPMEMIEKTVGRGAILQIKATQGKTHQVYSLLNETNPIPNVKVFFTAPRAGNLPRFFHFRKSHLVADLLLLANPGYGIVVKNEEKRFPPSNSSSQLGKSLAGYNPHLPSMSGLFLAIGPAFRPSFRKGSIEICDIAALICSLVHVECPKVGCARIKRIDDILTSDARMEVRRAFQNASFSRRNGFSQYIITIFICLSLFHIIL</sequence>